<protein>
    <submittedName>
        <fullName evidence="2">Uncharacterized protein</fullName>
    </submittedName>
</protein>
<dbReference type="EMBL" id="CP020474">
    <property type="protein sequence ID" value="ARE84394.1"/>
    <property type="molecule type" value="Genomic_DNA"/>
</dbReference>
<keyword evidence="3" id="KW-1185">Reference proteome</keyword>
<dbReference type="RefSeq" id="WP_157667327.1">
    <property type="nucleotide sequence ID" value="NZ_CP020474.1"/>
</dbReference>
<feature type="signal peptide" evidence="1">
    <location>
        <begin position="1"/>
        <end position="19"/>
    </location>
</feature>
<accession>A0A1V0RRK0</accession>
<evidence type="ECO:0000256" key="1">
    <source>
        <dbReference type="SAM" id="SignalP"/>
    </source>
</evidence>
<gene>
    <name evidence="2" type="ORF">ROSMUCSMR3_02928</name>
</gene>
<evidence type="ECO:0000313" key="3">
    <source>
        <dbReference type="Proteomes" id="UP000192273"/>
    </source>
</evidence>
<dbReference type="AlphaFoldDB" id="A0A1V0RRK0"/>
<proteinExistence type="predicted"/>
<dbReference type="KEGG" id="rmm:ROSMUCSMR3_02928"/>
<keyword evidence="1" id="KW-0732">Signal</keyword>
<dbReference type="OrthoDB" id="9822297at2"/>
<organism evidence="2 3">
    <name type="scientific">Roseovarius mucosus</name>
    <dbReference type="NCBI Taxonomy" id="215743"/>
    <lineage>
        <taxon>Bacteria</taxon>
        <taxon>Pseudomonadati</taxon>
        <taxon>Pseudomonadota</taxon>
        <taxon>Alphaproteobacteria</taxon>
        <taxon>Rhodobacterales</taxon>
        <taxon>Roseobacteraceae</taxon>
        <taxon>Roseovarius</taxon>
    </lineage>
</organism>
<name>A0A1V0RRK0_9RHOB</name>
<feature type="chain" id="PRO_5012256852" evidence="1">
    <location>
        <begin position="20"/>
        <end position="173"/>
    </location>
</feature>
<reference evidence="2 3" key="1">
    <citation type="submission" date="2017-03" db="EMBL/GenBank/DDBJ databases">
        <title>Genome Sequence of Roseovarius mucosus strain SMR3 Isolated from a culture of the Diatom Skeletonema marinoi.</title>
        <authorList>
            <person name="Topel M."/>
            <person name="Pinder M."/>
            <person name="Johansson O.N."/>
            <person name="Kourtchenko O."/>
            <person name="Godhe A."/>
            <person name="Clarke A.K."/>
        </authorList>
    </citation>
    <scope>NUCLEOTIDE SEQUENCE [LARGE SCALE GENOMIC DNA]</scope>
    <source>
        <strain evidence="2 3">SMR3</strain>
    </source>
</reference>
<sequence length="173" mass="19022">MKSLIAVTMLAAFVTPANAQSTSSAPDLPNPNIVVASACSGMAFANTMNNLDVGVLTEERAKATARFLELATLLISLREENLDHMSAHSQKYTEAFDNSYRITFNNLLNDNFGWVDQEELDVCYSRMFEAVTNPPEDIIKGYGISGMFELVGMTNKDADSKFDYILGIMKASQ</sequence>
<evidence type="ECO:0000313" key="2">
    <source>
        <dbReference type="EMBL" id="ARE84394.1"/>
    </source>
</evidence>
<dbReference type="Proteomes" id="UP000192273">
    <property type="component" value="Chromosome"/>
</dbReference>